<dbReference type="AlphaFoldDB" id="D6ZF53"/>
<keyword evidence="3" id="KW-0233">DNA recombination</keyword>
<dbReference type="EMBL" id="CP001958">
    <property type="protein sequence ID" value="ADG97577.1"/>
    <property type="molecule type" value="Genomic_DNA"/>
</dbReference>
<dbReference type="PROSITE" id="PS51898">
    <property type="entry name" value="TYR_RECOMBINASE"/>
    <property type="match status" value="1"/>
</dbReference>
<dbReference type="eggNOG" id="COG0582">
    <property type="taxonomic scope" value="Bacteria"/>
</dbReference>
<keyword evidence="7" id="KW-1185">Reference proteome</keyword>
<dbReference type="Gene3D" id="1.10.150.130">
    <property type="match status" value="1"/>
</dbReference>
<dbReference type="InterPro" id="IPR002104">
    <property type="entry name" value="Integrase_catalytic"/>
</dbReference>
<dbReference type="Pfam" id="PF00589">
    <property type="entry name" value="Phage_integrase"/>
    <property type="match status" value="1"/>
</dbReference>
<evidence type="ECO:0000256" key="4">
    <source>
        <dbReference type="SAM" id="MobiDB-lite"/>
    </source>
</evidence>
<keyword evidence="2" id="KW-0238">DNA-binding</keyword>
<dbReference type="InterPro" id="IPR050090">
    <property type="entry name" value="Tyrosine_recombinase_XerCD"/>
</dbReference>
<dbReference type="PANTHER" id="PTHR30349">
    <property type="entry name" value="PHAGE INTEGRASE-RELATED"/>
    <property type="match status" value="1"/>
</dbReference>
<evidence type="ECO:0000259" key="5">
    <source>
        <dbReference type="PROSITE" id="PS51898"/>
    </source>
</evidence>
<protein>
    <submittedName>
        <fullName evidence="6">Integrase family protein</fullName>
    </submittedName>
</protein>
<proteinExistence type="inferred from homology"/>
<accession>D6ZF53</accession>
<evidence type="ECO:0000256" key="2">
    <source>
        <dbReference type="ARBA" id="ARBA00023125"/>
    </source>
</evidence>
<evidence type="ECO:0000313" key="7">
    <source>
        <dbReference type="Proteomes" id="UP000002247"/>
    </source>
</evidence>
<name>D6ZF53_SEGRD</name>
<feature type="region of interest" description="Disordered" evidence="4">
    <location>
        <begin position="224"/>
        <end position="245"/>
    </location>
</feature>
<dbReference type="GO" id="GO:0015074">
    <property type="term" value="P:DNA integration"/>
    <property type="evidence" value="ECO:0007669"/>
    <property type="project" value="InterPro"/>
</dbReference>
<organism evidence="6 7">
    <name type="scientific">Segniliparus rotundus (strain ATCC BAA-972 / CDC 1076 / CIP 108378 / DSM 44985 / JCM 13578)</name>
    <dbReference type="NCBI Taxonomy" id="640132"/>
    <lineage>
        <taxon>Bacteria</taxon>
        <taxon>Bacillati</taxon>
        <taxon>Actinomycetota</taxon>
        <taxon>Actinomycetes</taxon>
        <taxon>Mycobacteriales</taxon>
        <taxon>Segniliparaceae</taxon>
        <taxon>Segniliparus</taxon>
    </lineage>
</organism>
<gene>
    <name evidence="6" type="ordered locus">Srot_1104</name>
</gene>
<dbReference type="PANTHER" id="PTHR30349:SF64">
    <property type="entry name" value="PROPHAGE INTEGRASE INTD-RELATED"/>
    <property type="match status" value="1"/>
</dbReference>
<dbReference type="GO" id="GO:0006310">
    <property type="term" value="P:DNA recombination"/>
    <property type="evidence" value="ECO:0007669"/>
    <property type="project" value="UniProtKB-KW"/>
</dbReference>
<feature type="region of interest" description="Disordered" evidence="4">
    <location>
        <begin position="1"/>
        <end position="20"/>
    </location>
</feature>
<dbReference type="CDD" id="cd01189">
    <property type="entry name" value="INT_ICEBs1_C_like"/>
    <property type="match status" value="1"/>
</dbReference>
<dbReference type="InterPro" id="IPR010998">
    <property type="entry name" value="Integrase_recombinase_N"/>
</dbReference>
<dbReference type="Gene3D" id="1.10.443.10">
    <property type="entry name" value="Intergrase catalytic core"/>
    <property type="match status" value="1"/>
</dbReference>
<evidence type="ECO:0000256" key="1">
    <source>
        <dbReference type="ARBA" id="ARBA00008857"/>
    </source>
</evidence>
<sequence>MIFAPPGGGPRSRPPAPTGRIAPRSLYGFQDSTAHATGLHKLGGYREHTTATIENALGVLRMVLNMAVEDRRIPRNPCAGIKAPRRAHKQRGYLTHAQVEQLAQAVSLRPEVVRFLAYTGLRWGEMAALRVENFDMLRRRVNVVHAVAEVKGRLVWSTAKNHERRSVPFPSFLSEELATLMEGKSREDLVFGSAVGETLRVSHYRPRVFTKAVTAQQDVARKAREEERARTGKATTPEFPKITPHDLRHTSASLAISAGANVKAVQTMPGHKSAAMTLETYAALFHDDLEAVAEALDKAARAVRGKAS</sequence>
<dbReference type="Proteomes" id="UP000002247">
    <property type="component" value="Chromosome"/>
</dbReference>
<reference evidence="6 7" key="1">
    <citation type="journal article" date="2010" name="Stand. Genomic Sci.">
        <title>Complete genome sequence of Segniliparus rotundus type strain (CDC 1076).</title>
        <authorList>
            <person name="Sikorski J."/>
            <person name="Lapidus A."/>
            <person name="Copeland A."/>
            <person name="Misra M."/>
            <person name="Glavina Del Rio T."/>
            <person name="Nolan M."/>
            <person name="Lucas S."/>
            <person name="Chen F."/>
            <person name="Tice H."/>
            <person name="Cheng J.F."/>
            <person name="Jando M."/>
            <person name="Schneider S."/>
            <person name="Bruce D."/>
            <person name="Goodwin L."/>
            <person name="Pitluck S."/>
            <person name="Liolios K."/>
            <person name="Mikhailova N."/>
            <person name="Pati A."/>
            <person name="Ivanova N."/>
            <person name="Mavromatis K."/>
            <person name="Chen A."/>
            <person name="Palaniappan K."/>
            <person name="Chertkov O."/>
            <person name="Land M."/>
            <person name="Hauser L."/>
            <person name="Chang Y.J."/>
            <person name="Jeffries C.D."/>
            <person name="Brettin T."/>
            <person name="Detter J.C."/>
            <person name="Han C."/>
            <person name="Rohde M."/>
            <person name="Goker M."/>
            <person name="Bristow J."/>
            <person name="Eisen J.A."/>
            <person name="Markowitz V."/>
            <person name="Hugenholtz P."/>
            <person name="Kyrpides N.C."/>
            <person name="Klenk H.P."/>
        </authorList>
    </citation>
    <scope>NUCLEOTIDE SEQUENCE [LARGE SCALE GENOMIC DNA]</scope>
    <source>
        <strain evidence="7">ATCC BAA-972 / CDC 1076 / CIP 108378 / DSM 44985 / JCM 13578</strain>
    </source>
</reference>
<dbReference type="InterPro" id="IPR011010">
    <property type="entry name" value="DNA_brk_join_enz"/>
</dbReference>
<dbReference type="GO" id="GO:0003677">
    <property type="term" value="F:DNA binding"/>
    <property type="evidence" value="ECO:0007669"/>
    <property type="project" value="UniProtKB-KW"/>
</dbReference>
<dbReference type="KEGG" id="srt:Srot_1104"/>
<dbReference type="SUPFAM" id="SSF56349">
    <property type="entry name" value="DNA breaking-rejoining enzymes"/>
    <property type="match status" value="1"/>
</dbReference>
<dbReference type="STRING" id="640132.Srot_1104"/>
<comment type="similarity">
    <text evidence="1">Belongs to the 'phage' integrase family.</text>
</comment>
<feature type="domain" description="Tyr recombinase" evidence="5">
    <location>
        <begin position="89"/>
        <end position="294"/>
    </location>
</feature>
<evidence type="ECO:0000313" key="6">
    <source>
        <dbReference type="EMBL" id="ADG97577.1"/>
    </source>
</evidence>
<dbReference type="InterPro" id="IPR013762">
    <property type="entry name" value="Integrase-like_cat_sf"/>
</dbReference>
<dbReference type="HOGENOM" id="CLU_027562_17_5_11"/>
<evidence type="ECO:0000256" key="3">
    <source>
        <dbReference type="ARBA" id="ARBA00023172"/>
    </source>
</evidence>